<reference evidence="4" key="1">
    <citation type="journal article" date="2019" name="Int. J. Syst. Evol. Microbiol.">
        <title>The Global Catalogue of Microorganisms (GCM) 10K type strain sequencing project: providing services to taxonomists for standard genome sequencing and annotation.</title>
        <authorList>
            <consortium name="The Broad Institute Genomics Platform"/>
            <consortium name="The Broad Institute Genome Sequencing Center for Infectious Disease"/>
            <person name="Wu L."/>
            <person name="Ma J."/>
        </authorList>
    </citation>
    <scope>NUCLEOTIDE SEQUENCE [LARGE SCALE GENOMIC DNA]</scope>
    <source>
        <strain evidence="4">CCUG 39402</strain>
    </source>
</reference>
<evidence type="ECO:0000313" key="4">
    <source>
        <dbReference type="Proteomes" id="UP001596270"/>
    </source>
</evidence>
<comment type="caution">
    <text evidence="3">The sequence shown here is derived from an EMBL/GenBank/DDBJ whole genome shotgun (WGS) entry which is preliminary data.</text>
</comment>
<dbReference type="Gene3D" id="3.40.190.150">
    <property type="entry name" value="Bordetella uptake gene, domain 1"/>
    <property type="match status" value="1"/>
</dbReference>
<name>A0ABW1TSC8_9BURK</name>
<accession>A0ABW1TSC8</accession>
<dbReference type="RefSeq" id="WP_371437858.1">
    <property type="nucleotide sequence ID" value="NZ_JBHSRS010000013.1"/>
</dbReference>
<protein>
    <submittedName>
        <fullName evidence="3">Bug family tripartite tricarboxylate transporter substrate binding protein</fullName>
    </submittedName>
</protein>
<feature type="chain" id="PRO_5046242848" evidence="2">
    <location>
        <begin position="23"/>
        <end position="321"/>
    </location>
</feature>
<dbReference type="PIRSF" id="PIRSF017082">
    <property type="entry name" value="YflP"/>
    <property type="match status" value="1"/>
</dbReference>
<comment type="similarity">
    <text evidence="1">Belongs to the UPF0065 (bug) family.</text>
</comment>
<organism evidence="3 4">
    <name type="scientific">Polaromonas aquatica</name>
    <dbReference type="NCBI Taxonomy" id="332657"/>
    <lineage>
        <taxon>Bacteria</taxon>
        <taxon>Pseudomonadati</taxon>
        <taxon>Pseudomonadota</taxon>
        <taxon>Betaproteobacteria</taxon>
        <taxon>Burkholderiales</taxon>
        <taxon>Comamonadaceae</taxon>
        <taxon>Polaromonas</taxon>
    </lineage>
</organism>
<dbReference type="Gene3D" id="3.40.190.10">
    <property type="entry name" value="Periplasmic binding protein-like II"/>
    <property type="match status" value="1"/>
</dbReference>
<evidence type="ECO:0000313" key="3">
    <source>
        <dbReference type="EMBL" id="MFC6280496.1"/>
    </source>
</evidence>
<dbReference type="PANTHER" id="PTHR42928">
    <property type="entry name" value="TRICARBOXYLATE-BINDING PROTEIN"/>
    <property type="match status" value="1"/>
</dbReference>
<evidence type="ECO:0000256" key="1">
    <source>
        <dbReference type="ARBA" id="ARBA00006987"/>
    </source>
</evidence>
<dbReference type="CDD" id="cd13578">
    <property type="entry name" value="PBP2_Bug27"/>
    <property type="match status" value="1"/>
</dbReference>
<dbReference type="InterPro" id="IPR005064">
    <property type="entry name" value="BUG"/>
</dbReference>
<dbReference type="Pfam" id="PF03401">
    <property type="entry name" value="TctC"/>
    <property type="match status" value="1"/>
</dbReference>
<dbReference type="SUPFAM" id="SSF53850">
    <property type="entry name" value="Periplasmic binding protein-like II"/>
    <property type="match status" value="1"/>
</dbReference>
<dbReference type="InterPro" id="IPR042100">
    <property type="entry name" value="Bug_dom1"/>
</dbReference>
<evidence type="ECO:0000256" key="2">
    <source>
        <dbReference type="SAM" id="SignalP"/>
    </source>
</evidence>
<dbReference type="PANTHER" id="PTHR42928:SF5">
    <property type="entry name" value="BLR1237 PROTEIN"/>
    <property type="match status" value="1"/>
</dbReference>
<gene>
    <name evidence="3" type="ORF">ACFQND_04550</name>
</gene>
<dbReference type="EMBL" id="JBHSRS010000013">
    <property type="protein sequence ID" value="MFC6280496.1"/>
    <property type="molecule type" value="Genomic_DNA"/>
</dbReference>
<keyword evidence="2" id="KW-0732">Signal</keyword>
<feature type="signal peptide" evidence="2">
    <location>
        <begin position="1"/>
        <end position="22"/>
    </location>
</feature>
<sequence length="321" mass="33764">MRKTLKALLGLMVAATAISATAQGYPSKPVRIIVPYAPGGTVDLVARVLAQSLSEQMGQPFIVENRAGASGVIGSDAVAKAPADGYTLLVQSPTLVANPLMLKNVPYDVVRDFTPVSMLGSVPMVLAANPAVPAHNLKEFVALAQADPKQYAFGTSALGSPMHVAQAAIKRSAKLDIPIIVYKGTAGAINDVLGGQISAIIDAIPSTYPHIASGKLKALAVTTKNRLPLLPNVPTVAESGFPDFEMVSWYGLWGPAKLPDDVTRRLSAETAKAMHSPKVIARLAPQSFVAAGTSPADFSRHITKEIALYSRVVRDANIQIE</sequence>
<keyword evidence="4" id="KW-1185">Reference proteome</keyword>
<dbReference type="Proteomes" id="UP001596270">
    <property type="component" value="Unassembled WGS sequence"/>
</dbReference>
<proteinExistence type="inferred from homology"/>